<dbReference type="PANTHER" id="PTHR46400">
    <property type="entry name" value="RING/U-BOX SUPERFAMILY PROTEIN"/>
    <property type="match status" value="1"/>
</dbReference>
<dbReference type="GO" id="GO:0008270">
    <property type="term" value="F:zinc ion binding"/>
    <property type="evidence" value="ECO:0007669"/>
    <property type="project" value="UniProtKB-KW"/>
</dbReference>
<dbReference type="SUPFAM" id="SSF57850">
    <property type="entry name" value="RING/U-box"/>
    <property type="match status" value="1"/>
</dbReference>
<sequence>MATGNVWPIPTPCAGNEEPMEVDMQDHHVQTQTGQQDNQEMNIYSRGQGHQPMGHVPQCPLIPASGGHRQTQGVNIYNRNQGHNQIDGNSVQQGNREEQSPDTDGRNIHVQPSNQVPNTTGSNRHSPSTLAAYTEAVDAVIQAEKEEQEQLDLALAISLQEEEISRGHSSRHGRGNQHRGRGRSHGSSGQPGGHMQNSFLAQLLGISSDDELPRNMQSNPSSSGLLDMREERAAFQDEHRQDRDEMQAIGQDLQRQAANVMLQHQIDTNRFLRRSVQERERQMQAIQGRRLQRMFGPGMINMAQSNYEGLLDLQERIGAVSTGLSNEDCSRLPTKTYKKVGDTNCACSICFEDYQTGDKQTTLTCLHVYHSCCIEPWLKERATCPVCRQEVKVS</sequence>
<evidence type="ECO:0000256" key="1">
    <source>
        <dbReference type="ARBA" id="ARBA00022771"/>
    </source>
</evidence>
<dbReference type="InterPro" id="IPR013083">
    <property type="entry name" value="Znf_RING/FYVE/PHD"/>
</dbReference>
<evidence type="ECO:0000259" key="5">
    <source>
        <dbReference type="PROSITE" id="PS50089"/>
    </source>
</evidence>
<feature type="compositionally biased region" description="Basic residues" evidence="4">
    <location>
        <begin position="168"/>
        <end position="184"/>
    </location>
</feature>
<protein>
    <recommendedName>
        <fullName evidence="5">RING-type domain-containing protein</fullName>
    </recommendedName>
</protein>
<keyword evidence="1 3" id="KW-0479">Metal-binding</keyword>
<keyword evidence="7" id="KW-1185">Reference proteome</keyword>
<proteinExistence type="predicted"/>
<feature type="domain" description="RING-type" evidence="5">
    <location>
        <begin position="347"/>
        <end position="388"/>
    </location>
</feature>
<dbReference type="GO" id="GO:0004842">
    <property type="term" value="F:ubiquitin-protein transferase activity"/>
    <property type="evidence" value="ECO:0007669"/>
    <property type="project" value="InterPro"/>
</dbReference>
<dbReference type="SMART" id="SM00184">
    <property type="entry name" value="RING"/>
    <property type="match status" value="1"/>
</dbReference>
<dbReference type="Gene3D" id="3.30.40.10">
    <property type="entry name" value="Zinc/RING finger domain, C3HC4 (zinc finger)"/>
    <property type="match status" value="1"/>
</dbReference>
<dbReference type="GO" id="GO:0046621">
    <property type="term" value="P:negative regulation of organ growth"/>
    <property type="evidence" value="ECO:0007669"/>
    <property type="project" value="InterPro"/>
</dbReference>
<accession>A0A9D4RSP0</accession>
<dbReference type="CDD" id="cd16454">
    <property type="entry name" value="RING-H2_PA-TM-RING"/>
    <property type="match status" value="1"/>
</dbReference>
<dbReference type="InterPro" id="IPR033276">
    <property type="entry name" value="BB"/>
</dbReference>
<comment type="caution">
    <text evidence="6">The sequence shown here is derived from an EMBL/GenBank/DDBJ whole genome shotgun (WGS) entry which is preliminary data.</text>
</comment>
<feature type="region of interest" description="Disordered" evidence="4">
    <location>
        <begin position="164"/>
        <end position="196"/>
    </location>
</feature>
<evidence type="ECO:0000256" key="2">
    <source>
        <dbReference type="ARBA" id="ARBA00022833"/>
    </source>
</evidence>
<feature type="compositionally biased region" description="Basic and acidic residues" evidence="4">
    <location>
        <begin position="95"/>
        <end position="107"/>
    </location>
</feature>
<dbReference type="PANTHER" id="PTHR46400:SF5">
    <property type="entry name" value="RING-TYPE DOMAIN-CONTAINING PROTEIN"/>
    <property type="match status" value="1"/>
</dbReference>
<dbReference type="InterPro" id="IPR003903">
    <property type="entry name" value="UIM_dom"/>
</dbReference>
<dbReference type="GO" id="GO:0016567">
    <property type="term" value="P:protein ubiquitination"/>
    <property type="evidence" value="ECO:0007669"/>
    <property type="project" value="InterPro"/>
</dbReference>
<feature type="region of interest" description="Disordered" evidence="4">
    <location>
        <begin position="79"/>
        <end position="127"/>
    </location>
</feature>
<feature type="compositionally biased region" description="Polar residues" evidence="4">
    <location>
        <begin position="110"/>
        <end position="127"/>
    </location>
</feature>
<keyword evidence="1 3" id="KW-0863">Zinc-finger</keyword>
<feature type="compositionally biased region" description="Polar residues" evidence="4">
    <location>
        <begin position="79"/>
        <end position="94"/>
    </location>
</feature>
<reference evidence="6" key="1">
    <citation type="journal article" date="2019" name="bioRxiv">
        <title>The Genome of the Zebra Mussel, Dreissena polymorpha: A Resource for Invasive Species Research.</title>
        <authorList>
            <person name="McCartney M.A."/>
            <person name="Auch B."/>
            <person name="Kono T."/>
            <person name="Mallez S."/>
            <person name="Zhang Y."/>
            <person name="Obille A."/>
            <person name="Becker A."/>
            <person name="Abrahante J.E."/>
            <person name="Garbe J."/>
            <person name="Badalamenti J.P."/>
            <person name="Herman A."/>
            <person name="Mangelson H."/>
            <person name="Liachko I."/>
            <person name="Sullivan S."/>
            <person name="Sone E.D."/>
            <person name="Koren S."/>
            <person name="Silverstein K.A.T."/>
            <person name="Beckman K.B."/>
            <person name="Gohl D.M."/>
        </authorList>
    </citation>
    <scope>NUCLEOTIDE SEQUENCE</scope>
    <source>
        <strain evidence="6">Duluth1</strain>
        <tissue evidence="6">Whole animal</tissue>
    </source>
</reference>
<dbReference type="Pfam" id="PF13639">
    <property type="entry name" value="zf-RING_2"/>
    <property type="match status" value="1"/>
</dbReference>
<dbReference type="InterPro" id="IPR001841">
    <property type="entry name" value="Znf_RING"/>
</dbReference>
<evidence type="ECO:0000256" key="4">
    <source>
        <dbReference type="SAM" id="MobiDB-lite"/>
    </source>
</evidence>
<reference evidence="6" key="2">
    <citation type="submission" date="2020-11" db="EMBL/GenBank/DDBJ databases">
        <authorList>
            <person name="McCartney M.A."/>
            <person name="Auch B."/>
            <person name="Kono T."/>
            <person name="Mallez S."/>
            <person name="Becker A."/>
            <person name="Gohl D.M."/>
            <person name="Silverstein K.A.T."/>
            <person name="Koren S."/>
            <person name="Bechman K.B."/>
            <person name="Herman A."/>
            <person name="Abrahante J.E."/>
            <person name="Garbe J."/>
        </authorList>
    </citation>
    <scope>NUCLEOTIDE SEQUENCE</scope>
    <source>
        <strain evidence="6">Duluth1</strain>
        <tissue evidence="6">Whole animal</tissue>
    </source>
</reference>
<evidence type="ECO:0000256" key="3">
    <source>
        <dbReference type="PROSITE-ProRule" id="PRU00175"/>
    </source>
</evidence>
<organism evidence="6 7">
    <name type="scientific">Dreissena polymorpha</name>
    <name type="common">Zebra mussel</name>
    <name type="synonym">Mytilus polymorpha</name>
    <dbReference type="NCBI Taxonomy" id="45954"/>
    <lineage>
        <taxon>Eukaryota</taxon>
        <taxon>Metazoa</taxon>
        <taxon>Spiralia</taxon>
        <taxon>Lophotrochozoa</taxon>
        <taxon>Mollusca</taxon>
        <taxon>Bivalvia</taxon>
        <taxon>Autobranchia</taxon>
        <taxon>Heteroconchia</taxon>
        <taxon>Euheterodonta</taxon>
        <taxon>Imparidentia</taxon>
        <taxon>Neoheterodontei</taxon>
        <taxon>Myida</taxon>
        <taxon>Dreissenoidea</taxon>
        <taxon>Dreissenidae</taxon>
        <taxon>Dreissena</taxon>
    </lineage>
</organism>
<keyword evidence="2" id="KW-0862">Zinc</keyword>
<dbReference type="OrthoDB" id="8062037at2759"/>
<dbReference type="PROSITE" id="PS50089">
    <property type="entry name" value="ZF_RING_2"/>
    <property type="match status" value="1"/>
</dbReference>
<name>A0A9D4RSP0_DREPO</name>
<gene>
    <name evidence="6" type="ORF">DPMN_001153</name>
</gene>
<dbReference type="AlphaFoldDB" id="A0A9D4RSP0"/>
<dbReference type="PROSITE" id="PS50330">
    <property type="entry name" value="UIM"/>
    <property type="match status" value="1"/>
</dbReference>
<evidence type="ECO:0000313" key="6">
    <source>
        <dbReference type="EMBL" id="KAH3877290.1"/>
    </source>
</evidence>
<dbReference type="EMBL" id="JAIWYP010000001">
    <property type="protein sequence ID" value="KAH3877290.1"/>
    <property type="molecule type" value="Genomic_DNA"/>
</dbReference>
<evidence type="ECO:0000313" key="7">
    <source>
        <dbReference type="Proteomes" id="UP000828390"/>
    </source>
</evidence>
<dbReference type="Proteomes" id="UP000828390">
    <property type="component" value="Unassembled WGS sequence"/>
</dbReference>